<accession>A0ABR1FYT2</accession>
<organism evidence="2 3">
    <name type="scientific">Aureococcus anophagefferens</name>
    <name type="common">Harmful bloom alga</name>
    <dbReference type="NCBI Taxonomy" id="44056"/>
    <lineage>
        <taxon>Eukaryota</taxon>
        <taxon>Sar</taxon>
        <taxon>Stramenopiles</taxon>
        <taxon>Ochrophyta</taxon>
        <taxon>Pelagophyceae</taxon>
        <taxon>Pelagomonadales</taxon>
        <taxon>Pelagomonadaceae</taxon>
        <taxon>Aureococcus</taxon>
    </lineage>
</organism>
<feature type="region of interest" description="Disordered" evidence="1">
    <location>
        <begin position="1"/>
        <end position="48"/>
    </location>
</feature>
<dbReference type="Proteomes" id="UP001363151">
    <property type="component" value="Unassembled WGS sequence"/>
</dbReference>
<name>A0ABR1FYT2_AURAN</name>
<keyword evidence="3" id="KW-1185">Reference proteome</keyword>
<evidence type="ECO:0000313" key="3">
    <source>
        <dbReference type="Proteomes" id="UP001363151"/>
    </source>
</evidence>
<sequence>MGASLSRREASPDGPDATAPLRGDDDEALRGDVSASAPEAPEASAPLKRPRSASIKEICFTRVLEKDLNVSTILAFAGYRTVLRLEELCPRARRIVRGARVELDVSKETNLLVAAKTAARAQLFEARRSGAYANDAVYSFVWDTSKHRAMDVVYRDGDALMLSPRPRAPALADGTRGPDCDAARSACAVAATERRRAALLNMGFIEIELGARSVADDAALSSLQSRVMTDVNCQQWWEVLNGTLLPFVAAFKPKSGGSSREDADIRIDDVAFVECYHYLTPAFFAFGVTALTRDAATCFSRSPFPTSVKGSTTFEEFNIRQFGGVFRNENGVWSAALAVLDDLATPRNGELNEAGKQRVSDAIQSLLTAERVHALAVGDQIDYAEGDPTPPRDPIS</sequence>
<feature type="compositionally biased region" description="Basic and acidic residues" evidence="1">
    <location>
        <begin position="1"/>
        <end position="11"/>
    </location>
</feature>
<dbReference type="EMBL" id="JBBJCI010000202">
    <property type="protein sequence ID" value="KAK7241428.1"/>
    <property type="molecule type" value="Genomic_DNA"/>
</dbReference>
<protein>
    <submittedName>
        <fullName evidence="2">Uncharacterized protein</fullName>
    </submittedName>
</protein>
<reference evidence="2 3" key="1">
    <citation type="submission" date="2024-03" db="EMBL/GenBank/DDBJ databases">
        <title>Aureococcus anophagefferens CCMP1851 and Kratosvirus quantuckense: Draft genome of a second virus-susceptible host strain in the model system.</title>
        <authorList>
            <person name="Chase E."/>
            <person name="Truchon A.R."/>
            <person name="Schepens W."/>
            <person name="Wilhelm S.W."/>
        </authorList>
    </citation>
    <scope>NUCLEOTIDE SEQUENCE [LARGE SCALE GENOMIC DNA]</scope>
    <source>
        <strain evidence="2 3">CCMP1851</strain>
    </source>
</reference>
<feature type="compositionally biased region" description="Low complexity" evidence="1">
    <location>
        <begin position="34"/>
        <end position="46"/>
    </location>
</feature>
<gene>
    <name evidence="2" type="ORF">SO694_0005927</name>
</gene>
<proteinExistence type="predicted"/>
<evidence type="ECO:0000313" key="2">
    <source>
        <dbReference type="EMBL" id="KAK7241428.1"/>
    </source>
</evidence>
<comment type="caution">
    <text evidence="2">The sequence shown here is derived from an EMBL/GenBank/DDBJ whole genome shotgun (WGS) entry which is preliminary data.</text>
</comment>
<evidence type="ECO:0000256" key="1">
    <source>
        <dbReference type="SAM" id="MobiDB-lite"/>
    </source>
</evidence>